<dbReference type="EMBL" id="SMYO01000003">
    <property type="protein sequence ID" value="TDK63138.1"/>
    <property type="molecule type" value="Genomic_DNA"/>
</dbReference>
<proteinExistence type="predicted"/>
<gene>
    <name evidence="2" type="ORF">E2K98_06705</name>
</gene>
<dbReference type="AlphaFoldDB" id="A0A4R5VVB6"/>
<accession>A0A4R5VVB6</accession>
<evidence type="ECO:0000256" key="1">
    <source>
        <dbReference type="SAM" id="MobiDB-lite"/>
    </source>
</evidence>
<name>A0A4R5VVB6_9BACI</name>
<sequence length="59" mass="6309">MLQFIRSFLPVDWSGGCEDSCGSTGQGRPRRSKATRRLPGTPAESEAPGAEINRAGSRC</sequence>
<evidence type="ECO:0000313" key="2">
    <source>
        <dbReference type="EMBL" id="TDK63138.1"/>
    </source>
</evidence>
<protein>
    <submittedName>
        <fullName evidence="2">Uncharacterized protein</fullName>
    </submittedName>
</protein>
<reference evidence="2 3" key="1">
    <citation type="submission" date="2019-03" db="EMBL/GenBank/DDBJ databases">
        <title>Bacillus niacini sp. nov. a Nicotinate-Metabolizing Mesophile Isolated from Soil.</title>
        <authorList>
            <person name="Zhang G."/>
        </authorList>
    </citation>
    <scope>NUCLEOTIDE SEQUENCE [LARGE SCALE GENOMIC DNA]</scope>
    <source>
        <strain evidence="2 3">WN066</strain>
    </source>
</reference>
<dbReference type="Proteomes" id="UP000295132">
    <property type="component" value="Unassembled WGS sequence"/>
</dbReference>
<organism evidence="2 3">
    <name type="scientific">Bacillus salipaludis</name>
    <dbReference type="NCBI Taxonomy" id="2547811"/>
    <lineage>
        <taxon>Bacteria</taxon>
        <taxon>Bacillati</taxon>
        <taxon>Bacillota</taxon>
        <taxon>Bacilli</taxon>
        <taxon>Bacillales</taxon>
        <taxon>Bacillaceae</taxon>
        <taxon>Bacillus</taxon>
    </lineage>
</organism>
<evidence type="ECO:0000313" key="3">
    <source>
        <dbReference type="Proteomes" id="UP000295132"/>
    </source>
</evidence>
<feature type="region of interest" description="Disordered" evidence="1">
    <location>
        <begin position="17"/>
        <end position="59"/>
    </location>
</feature>
<comment type="caution">
    <text evidence="2">The sequence shown here is derived from an EMBL/GenBank/DDBJ whole genome shotgun (WGS) entry which is preliminary data.</text>
</comment>